<evidence type="ECO:0000313" key="1">
    <source>
        <dbReference type="EMBL" id="NNV55208.1"/>
    </source>
</evidence>
<sequence>MKKWIAILLLCTYIFGATDAYQLLKIPALVNHYIQHKSGDRNITLMAFLKMHYEGGIKIDADFQKDMQLPFKTHETECCISIATVLPAPIQLLHKTEEPIQREYTILNDEVPEYANPQGVFQPPKA</sequence>
<accession>A0A8J8FEE9</accession>
<keyword evidence="2" id="KW-1185">Reference proteome</keyword>
<comment type="caution">
    <text evidence="1">The sequence shown here is derived from an EMBL/GenBank/DDBJ whole genome shotgun (WGS) entry which is preliminary data.</text>
</comment>
<dbReference type="EMBL" id="WHPF01000004">
    <property type="protein sequence ID" value="NNV55208.1"/>
    <property type="molecule type" value="Genomic_DNA"/>
</dbReference>
<evidence type="ECO:0000313" key="2">
    <source>
        <dbReference type="Proteomes" id="UP000598971"/>
    </source>
</evidence>
<gene>
    <name evidence="1" type="ORF">GD597_07040</name>
</gene>
<organism evidence="1 2">
    <name type="scientific">Limnovirga soli</name>
    <dbReference type="NCBI Taxonomy" id="2656915"/>
    <lineage>
        <taxon>Bacteria</taxon>
        <taxon>Pseudomonadati</taxon>
        <taxon>Bacteroidota</taxon>
        <taxon>Chitinophagia</taxon>
        <taxon>Chitinophagales</taxon>
        <taxon>Chitinophagaceae</taxon>
        <taxon>Limnovirga</taxon>
    </lineage>
</organism>
<dbReference type="AlphaFoldDB" id="A0A8J8FEE9"/>
<name>A0A8J8FEE9_9BACT</name>
<dbReference type="Proteomes" id="UP000598971">
    <property type="component" value="Unassembled WGS sequence"/>
</dbReference>
<dbReference type="RefSeq" id="WP_171607133.1">
    <property type="nucleotide sequence ID" value="NZ_WHPF01000004.1"/>
</dbReference>
<proteinExistence type="predicted"/>
<reference evidence="1" key="1">
    <citation type="submission" date="2019-10" db="EMBL/GenBank/DDBJ databases">
        <title>Draft genome sequence of Panacibacter sp. KCS-6.</title>
        <authorList>
            <person name="Yim K.J."/>
        </authorList>
    </citation>
    <scope>NUCLEOTIDE SEQUENCE</scope>
    <source>
        <strain evidence="1">KCS-6</strain>
    </source>
</reference>
<protein>
    <submittedName>
        <fullName evidence="1">Uncharacterized protein</fullName>
    </submittedName>
</protein>